<feature type="domain" description="EamA" evidence="7">
    <location>
        <begin position="12"/>
        <end position="146"/>
    </location>
</feature>
<comment type="similarity">
    <text evidence="2">Belongs to the EamA transporter family.</text>
</comment>
<dbReference type="InterPro" id="IPR000620">
    <property type="entry name" value="EamA_dom"/>
</dbReference>
<feature type="transmembrane region" description="Helical" evidence="6">
    <location>
        <begin position="132"/>
        <end position="151"/>
    </location>
</feature>
<comment type="subcellular location">
    <subcellularLocation>
        <location evidence="1">Membrane</location>
        <topology evidence="1">Multi-pass membrane protein</topology>
    </subcellularLocation>
</comment>
<dbReference type="AlphaFoldDB" id="A0A0P8C2I4"/>
<proteinExistence type="inferred from homology"/>
<evidence type="ECO:0000313" key="9">
    <source>
        <dbReference type="Proteomes" id="UP000050465"/>
    </source>
</evidence>
<sequence length="320" mass="35245">MANQSNLWQQSLLAVLTSLLFAGSFVAGKYTIDEIGPLLITLLRYLIAGVFLQLLVWRQSDFSYRFITASWADKLCLFLLGTFGVVGYHFFFFFSLRYTAVANSAIINAFNPVVTGLLAALILKEKLALRNYLGGVIALLGVLVLLTNGHLSTLFQLQFNMGDVLMLCAVGCWACYSILLRHLGSRYSGLAMSYYGAWLGVAQLLLLTLPGIIQRTGLPTLSWPSVLGILYMGIGASGIGYLLFTISIQRIGPTKSTSIVYSGVPVWVALLAWIFFQQPVTPWMVVSMVLILLGLRTVLKKERDKSVLAGNRKPAGEWKD</sequence>
<feature type="transmembrane region" description="Helical" evidence="6">
    <location>
        <begin position="38"/>
        <end position="57"/>
    </location>
</feature>
<reference evidence="8 9" key="1">
    <citation type="submission" date="2015-09" db="EMBL/GenBank/DDBJ databases">
        <title>Identification and resolution of microdiversity through metagenomic sequencing of parallel consortia.</title>
        <authorList>
            <person name="Nelson W.C."/>
            <person name="Romine M.F."/>
            <person name="Lindemann S.R."/>
        </authorList>
    </citation>
    <scope>NUCLEOTIDE SEQUENCE [LARGE SCALE GENOMIC DNA]</scope>
    <source>
        <strain evidence="8">Ana</strain>
    </source>
</reference>
<dbReference type="PANTHER" id="PTHR32322">
    <property type="entry name" value="INNER MEMBRANE TRANSPORTER"/>
    <property type="match status" value="1"/>
</dbReference>
<dbReference type="GO" id="GO:0016020">
    <property type="term" value="C:membrane"/>
    <property type="evidence" value="ECO:0007669"/>
    <property type="project" value="UniProtKB-SubCell"/>
</dbReference>
<evidence type="ECO:0000256" key="2">
    <source>
        <dbReference type="ARBA" id="ARBA00007362"/>
    </source>
</evidence>
<dbReference type="InterPro" id="IPR050638">
    <property type="entry name" value="AA-Vitamin_Transporters"/>
</dbReference>
<dbReference type="PANTHER" id="PTHR32322:SF2">
    <property type="entry name" value="EAMA DOMAIN-CONTAINING PROTEIN"/>
    <property type="match status" value="1"/>
</dbReference>
<evidence type="ECO:0000256" key="4">
    <source>
        <dbReference type="ARBA" id="ARBA00022989"/>
    </source>
</evidence>
<dbReference type="Pfam" id="PF00892">
    <property type="entry name" value="EamA"/>
    <property type="match status" value="2"/>
</dbReference>
<accession>A0A0P8C2I4</accession>
<dbReference type="SUPFAM" id="SSF103481">
    <property type="entry name" value="Multidrug resistance efflux transporter EmrE"/>
    <property type="match status" value="2"/>
</dbReference>
<feature type="transmembrane region" description="Helical" evidence="6">
    <location>
        <begin position="157"/>
        <end position="180"/>
    </location>
</feature>
<evidence type="ECO:0000256" key="5">
    <source>
        <dbReference type="ARBA" id="ARBA00023136"/>
    </source>
</evidence>
<evidence type="ECO:0000256" key="6">
    <source>
        <dbReference type="SAM" id="Phobius"/>
    </source>
</evidence>
<comment type="caution">
    <text evidence="8">The sequence shown here is derived from an EMBL/GenBank/DDBJ whole genome shotgun (WGS) entry which is preliminary data.</text>
</comment>
<protein>
    <submittedName>
        <fullName evidence="8">Putative permease, DMT superfamily</fullName>
    </submittedName>
</protein>
<evidence type="ECO:0000313" key="8">
    <source>
        <dbReference type="EMBL" id="KPQ35566.1"/>
    </source>
</evidence>
<feature type="domain" description="EamA" evidence="7">
    <location>
        <begin position="161"/>
        <end position="296"/>
    </location>
</feature>
<organism evidence="8 9">
    <name type="scientific">Phormidesmis priestleyi Ana</name>
    <dbReference type="NCBI Taxonomy" id="1666911"/>
    <lineage>
        <taxon>Bacteria</taxon>
        <taxon>Bacillati</taxon>
        <taxon>Cyanobacteriota</taxon>
        <taxon>Cyanophyceae</taxon>
        <taxon>Leptolyngbyales</taxon>
        <taxon>Leptolyngbyaceae</taxon>
        <taxon>Phormidesmis</taxon>
    </lineage>
</organism>
<feature type="transmembrane region" description="Helical" evidence="6">
    <location>
        <begin position="258"/>
        <end position="276"/>
    </location>
</feature>
<dbReference type="InterPro" id="IPR037185">
    <property type="entry name" value="EmrE-like"/>
</dbReference>
<feature type="transmembrane region" description="Helical" evidence="6">
    <location>
        <begin position="192"/>
        <end position="213"/>
    </location>
</feature>
<feature type="transmembrane region" description="Helical" evidence="6">
    <location>
        <begin position="102"/>
        <end position="123"/>
    </location>
</feature>
<dbReference type="EMBL" id="LJZR01000011">
    <property type="protein sequence ID" value="KPQ35566.1"/>
    <property type="molecule type" value="Genomic_DNA"/>
</dbReference>
<keyword evidence="5 6" id="KW-0472">Membrane</keyword>
<keyword evidence="3 6" id="KW-0812">Transmembrane</keyword>
<evidence type="ECO:0000256" key="1">
    <source>
        <dbReference type="ARBA" id="ARBA00004141"/>
    </source>
</evidence>
<evidence type="ECO:0000256" key="3">
    <source>
        <dbReference type="ARBA" id="ARBA00022692"/>
    </source>
</evidence>
<feature type="transmembrane region" description="Helical" evidence="6">
    <location>
        <begin position="225"/>
        <end position="246"/>
    </location>
</feature>
<name>A0A0P8C2I4_9CYAN</name>
<evidence type="ECO:0000259" key="7">
    <source>
        <dbReference type="Pfam" id="PF00892"/>
    </source>
</evidence>
<gene>
    <name evidence="8" type="ORF">HLUCCA11_09960</name>
</gene>
<feature type="transmembrane region" description="Helical" evidence="6">
    <location>
        <begin position="282"/>
        <end position="299"/>
    </location>
</feature>
<dbReference type="STRING" id="1666911.HLUCCA11_09960"/>
<dbReference type="Proteomes" id="UP000050465">
    <property type="component" value="Unassembled WGS sequence"/>
</dbReference>
<keyword evidence="4 6" id="KW-1133">Transmembrane helix</keyword>
<feature type="transmembrane region" description="Helical" evidence="6">
    <location>
        <begin position="77"/>
        <end position="96"/>
    </location>
</feature>
<dbReference type="PATRIC" id="fig|1666911.3.peg.5317"/>